<name>A0ABV2WWJ2_9NOCA</name>
<proteinExistence type="predicted"/>
<dbReference type="Gene3D" id="3.40.50.410">
    <property type="entry name" value="von Willebrand factor, type A domain"/>
    <property type="match status" value="1"/>
</dbReference>
<evidence type="ECO:0000313" key="3">
    <source>
        <dbReference type="Proteomes" id="UP001550628"/>
    </source>
</evidence>
<protein>
    <submittedName>
        <fullName evidence="2">VWA domain-containing protein</fullName>
    </submittedName>
</protein>
<dbReference type="RefSeq" id="WP_356958753.1">
    <property type="nucleotide sequence ID" value="NZ_JBEYBD010000017.1"/>
</dbReference>
<dbReference type="InterPro" id="IPR036465">
    <property type="entry name" value="vWFA_dom_sf"/>
</dbReference>
<accession>A0ABV2WWJ2</accession>
<dbReference type="Proteomes" id="UP001550628">
    <property type="component" value="Unassembled WGS sequence"/>
</dbReference>
<organism evidence="2 3">
    <name type="scientific">Nocardia rhamnosiphila</name>
    <dbReference type="NCBI Taxonomy" id="426716"/>
    <lineage>
        <taxon>Bacteria</taxon>
        <taxon>Bacillati</taxon>
        <taxon>Actinomycetota</taxon>
        <taxon>Actinomycetes</taxon>
        <taxon>Mycobacteriales</taxon>
        <taxon>Nocardiaceae</taxon>
        <taxon>Nocardia</taxon>
    </lineage>
</organism>
<dbReference type="EMBL" id="JBEYBF010000021">
    <property type="protein sequence ID" value="MEU1955236.1"/>
    <property type="molecule type" value="Genomic_DNA"/>
</dbReference>
<sequence length="306" mass="32772">MYTAEINRKQPALLFLLIDESFSMIETWGDTAQSKADVLATAVNNLLANAVVLCTRGDDRVHNYFDVGVLGYGAEVRSLLHGADDAELILPIETVAKHPKRVDTVQKKEYDGAGGVLTVDHVMPIWVDASANGRTPMVAAFATAEAVIEQWCIDHPDSFPPIVMNVTDGHSTDGDPGEITDRIKAIGTSDGKALVFNLHLSGAGVPVSFPSTDTALPDENARMLFRSSSELPPTMLEAAAAGYPVQAGSRGFLYNAPATTVIDFLDIGTRSVTPQRIHEPNDTSDASRALADTSNFEDDSAFPSAR</sequence>
<reference evidence="2 3" key="1">
    <citation type="submission" date="2024-06" db="EMBL/GenBank/DDBJ databases">
        <title>The Natural Products Discovery Center: Release of the First 8490 Sequenced Strains for Exploring Actinobacteria Biosynthetic Diversity.</title>
        <authorList>
            <person name="Kalkreuter E."/>
            <person name="Kautsar S.A."/>
            <person name="Yang D."/>
            <person name="Bader C.D."/>
            <person name="Teijaro C.N."/>
            <person name="Fluegel L."/>
            <person name="Davis C.M."/>
            <person name="Simpson J.R."/>
            <person name="Lauterbach L."/>
            <person name="Steele A.D."/>
            <person name="Gui C."/>
            <person name="Meng S."/>
            <person name="Li G."/>
            <person name="Viehrig K."/>
            <person name="Ye F."/>
            <person name="Su P."/>
            <person name="Kiefer A.F."/>
            <person name="Nichols A."/>
            <person name="Cepeda A.J."/>
            <person name="Yan W."/>
            <person name="Fan B."/>
            <person name="Jiang Y."/>
            <person name="Adhikari A."/>
            <person name="Zheng C.-J."/>
            <person name="Schuster L."/>
            <person name="Cowan T.M."/>
            <person name="Smanski M.J."/>
            <person name="Chevrette M.G."/>
            <person name="De Carvalho L.P.S."/>
            <person name="Shen B."/>
        </authorList>
    </citation>
    <scope>NUCLEOTIDE SEQUENCE [LARGE SCALE GENOMIC DNA]</scope>
    <source>
        <strain evidence="2 3">NPDC019708</strain>
    </source>
</reference>
<evidence type="ECO:0000256" key="1">
    <source>
        <dbReference type="SAM" id="MobiDB-lite"/>
    </source>
</evidence>
<gene>
    <name evidence="2" type="ORF">ABZ510_25660</name>
</gene>
<keyword evidence="3" id="KW-1185">Reference proteome</keyword>
<feature type="region of interest" description="Disordered" evidence="1">
    <location>
        <begin position="273"/>
        <end position="306"/>
    </location>
</feature>
<dbReference type="SUPFAM" id="SSF53300">
    <property type="entry name" value="vWA-like"/>
    <property type="match status" value="1"/>
</dbReference>
<comment type="caution">
    <text evidence="2">The sequence shown here is derived from an EMBL/GenBank/DDBJ whole genome shotgun (WGS) entry which is preliminary data.</text>
</comment>
<evidence type="ECO:0000313" key="2">
    <source>
        <dbReference type="EMBL" id="MEU1955236.1"/>
    </source>
</evidence>